<dbReference type="AlphaFoldDB" id="A0AAD9D9J8"/>
<sequence length="152" mass="16718">MSGRGKASGETETGIPLSEWIPHSLFVQQTCGNKASTKNNPSSEHYLIPALRVAFSLADQICKAEEADRFTTPSSEWIDSIVVHLQSKNPKEVAIENVFDTIFTDDADIRAEILPSLFDNRKTDNEAREMDGVLYSLGIVFYQIFSGGGTAC</sequence>
<name>A0AAD9D9J8_9STRA</name>
<comment type="caution">
    <text evidence="1">The sequence shown here is derived from an EMBL/GenBank/DDBJ whole genome shotgun (WGS) entry which is preliminary data.</text>
</comment>
<reference evidence="1" key="1">
    <citation type="submission" date="2023-06" db="EMBL/GenBank/DDBJ databases">
        <title>Survivors Of The Sea: Transcriptome response of Skeletonema marinoi to long-term dormancy.</title>
        <authorList>
            <person name="Pinder M.I.M."/>
            <person name="Kourtchenko O."/>
            <person name="Robertson E.K."/>
            <person name="Larsson T."/>
            <person name="Maumus F."/>
            <person name="Osuna-Cruz C.M."/>
            <person name="Vancaester E."/>
            <person name="Stenow R."/>
            <person name="Vandepoele K."/>
            <person name="Ploug H."/>
            <person name="Bruchert V."/>
            <person name="Godhe A."/>
            <person name="Topel M."/>
        </authorList>
    </citation>
    <scope>NUCLEOTIDE SEQUENCE</scope>
    <source>
        <strain evidence="1">R05AC</strain>
    </source>
</reference>
<gene>
    <name evidence="1" type="ORF">QTG54_009829</name>
</gene>
<accession>A0AAD9D9J8</accession>
<evidence type="ECO:0000313" key="2">
    <source>
        <dbReference type="Proteomes" id="UP001224775"/>
    </source>
</evidence>
<keyword evidence="2" id="KW-1185">Reference proteome</keyword>
<evidence type="ECO:0000313" key="1">
    <source>
        <dbReference type="EMBL" id="KAK1739286.1"/>
    </source>
</evidence>
<dbReference type="EMBL" id="JATAAI010000018">
    <property type="protein sequence ID" value="KAK1739286.1"/>
    <property type="molecule type" value="Genomic_DNA"/>
</dbReference>
<proteinExistence type="predicted"/>
<protein>
    <submittedName>
        <fullName evidence="1">Uncharacterized protein</fullName>
    </submittedName>
</protein>
<dbReference type="Proteomes" id="UP001224775">
    <property type="component" value="Unassembled WGS sequence"/>
</dbReference>
<organism evidence="1 2">
    <name type="scientific">Skeletonema marinoi</name>
    <dbReference type="NCBI Taxonomy" id="267567"/>
    <lineage>
        <taxon>Eukaryota</taxon>
        <taxon>Sar</taxon>
        <taxon>Stramenopiles</taxon>
        <taxon>Ochrophyta</taxon>
        <taxon>Bacillariophyta</taxon>
        <taxon>Coscinodiscophyceae</taxon>
        <taxon>Thalassiosirophycidae</taxon>
        <taxon>Thalassiosirales</taxon>
        <taxon>Skeletonemataceae</taxon>
        <taxon>Skeletonema</taxon>
        <taxon>Skeletonema marinoi-dohrnii complex</taxon>
    </lineage>
</organism>